<keyword evidence="3" id="KW-0648">Protein biosynthesis</keyword>
<evidence type="ECO:0000313" key="4">
    <source>
        <dbReference type="Proteomes" id="UP001392437"/>
    </source>
</evidence>
<gene>
    <name evidence="3" type="ORF">PG999_005541</name>
</gene>
<keyword evidence="4" id="KW-1185">Reference proteome</keyword>
<dbReference type="InterPro" id="IPR037171">
    <property type="entry name" value="NagB/RpiA_transferase-like"/>
</dbReference>
<dbReference type="PANTHER" id="PTHR43475:SF3">
    <property type="entry name" value="TRANSLATION INITIATION FACTOR EIF-2B SUBUNIT FAMILY PROTEIN (AFU_ORTHOLOGUE AFUA_2G14290)"/>
    <property type="match status" value="1"/>
</dbReference>
<dbReference type="Pfam" id="PF01008">
    <property type="entry name" value="IF-2B"/>
    <property type="match status" value="1"/>
</dbReference>
<name>A0AAW0R2E5_9PEZI</name>
<dbReference type="GO" id="GO:0003743">
    <property type="term" value="F:translation initiation factor activity"/>
    <property type="evidence" value="ECO:0007669"/>
    <property type="project" value="UniProtKB-KW"/>
</dbReference>
<dbReference type="InterPro" id="IPR042529">
    <property type="entry name" value="IF_2B-like_C"/>
</dbReference>
<sequence>MAAIQKREFAVSFLFKYDPDNTHKAQVALFRDIDSARYFKPKLVPISGVVDRERDANPLATALRLIEEEATLDFTSNSIELLRRGKPYTYVRESPGRQGTVYPFAFRLEDGGGAEARITADRLQVGWGWHDPLEAAGSDELFGGVPWWKDSLRRVWPEIDLGAEAGGVLAAGLERLQTDHESGARQLAAVAVSILRDVVVAVAESGSDSDGAAAALDGTWWAKIRMVAWHIWKNGRESMGAAIVSALVTTLDRVENVLEVNRSPDGGQRLRQILRTINDYLAGRESAVWKIQSSFLQHNRDRRTTCNKSPPGLTVLTLSSSSTISTCLLQAIRDTDVGTTLDIRILESRPLCEGVTLASKLLSETRQTDPGLGERVRITLYSDASAALASEGVDLVLLGADRISAAGDVSNKTGSLPAVLSAKHVAPGAQVVVLSEVEKVAGPGEAGAHAAEENDAAELMQGWRLGGVKGAERVVEESINSSAIELDLMHSPNLEVKNIYFEWVPAHLIDVYITEEGVWSVNEIRQRSDWIGAEIQRFFGDL</sequence>
<dbReference type="InterPro" id="IPR000649">
    <property type="entry name" value="IF-2B-related"/>
</dbReference>
<proteinExistence type="inferred from homology"/>
<accession>A0AAW0R2E5</accession>
<evidence type="ECO:0000256" key="1">
    <source>
        <dbReference type="ARBA" id="ARBA00007251"/>
    </source>
</evidence>
<comment type="caution">
    <text evidence="3">The sequence shown here is derived from an EMBL/GenBank/DDBJ whole genome shotgun (WGS) entry which is preliminary data.</text>
</comment>
<dbReference type="Proteomes" id="UP001392437">
    <property type="component" value="Unassembled WGS sequence"/>
</dbReference>
<protein>
    <submittedName>
        <fullName evidence="3">Translation initiation factor eIF-2B subunit family protein</fullName>
    </submittedName>
</protein>
<evidence type="ECO:0000313" key="3">
    <source>
        <dbReference type="EMBL" id="KAK8121421.1"/>
    </source>
</evidence>
<dbReference type="EMBL" id="JAQQWP010000004">
    <property type="protein sequence ID" value="KAK8121421.1"/>
    <property type="molecule type" value="Genomic_DNA"/>
</dbReference>
<dbReference type="GO" id="GO:0046523">
    <property type="term" value="F:S-methyl-5-thioribose-1-phosphate isomerase activity"/>
    <property type="evidence" value="ECO:0007669"/>
    <property type="project" value="TreeGrafter"/>
</dbReference>
<dbReference type="AlphaFoldDB" id="A0AAW0R2E5"/>
<evidence type="ECO:0000256" key="2">
    <source>
        <dbReference type="RuleBase" id="RU003814"/>
    </source>
</evidence>
<reference evidence="3 4" key="1">
    <citation type="submission" date="2023-01" db="EMBL/GenBank/DDBJ databases">
        <title>Analysis of 21 Apiospora genomes using comparative genomics revels a genus with tremendous synthesis potential of carbohydrate active enzymes and secondary metabolites.</title>
        <authorList>
            <person name="Sorensen T."/>
        </authorList>
    </citation>
    <scope>NUCLEOTIDE SEQUENCE [LARGE SCALE GENOMIC DNA]</scope>
    <source>
        <strain evidence="3 4">CBS 117206</strain>
    </source>
</reference>
<dbReference type="PANTHER" id="PTHR43475">
    <property type="entry name" value="METHYLTHIORIBOSE-1-PHOSPHATE ISOMERASE"/>
    <property type="match status" value="1"/>
</dbReference>
<dbReference type="Gene3D" id="3.40.50.10470">
    <property type="entry name" value="Translation initiation factor eif-2b, domain 2"/>
    <property type="match status" value="1"/>
</dbReference>
<organism evidence="3 4">
    <name type="scientific">Apiospora kogelbergensis</name>
    <dbReference type="NCBI Taxonomy" id="1337665"/>
    <lineage>
        <taxon>Eukaryota</taxon>
        <taxon>Fungi</taxon>
        <taxon>Dikarya</taxon>
        <taxon>Ascomycota</taxon>
        <taxon>Pezizomycotina</taxon>
        <taxon>Sordariomycetes</taxon>
        <taxon>Xylariomycetidae</taxon>
        <taxon>Amphisphaeriales</taxon>
        <taxon>Apiosporaceae</taxon>
        <taxon>Apiospora</taxon>
    </lineage>
</organism>
<keyword evidence="3" id="KW-0396">Initiation factor</keyword>
<dbReference type="SUPFAM" id="SSF100950">
    <property type="entry name" value="NagB/RpiA/CoA transferase-like"/>
    <property type="match status" value="1"/>
</dbReference>
<comment type="similarity">
    <text evidence="1 2">Belongs to the eIF-2B alpha/beta/delta subunits family.</text>
</comment>
<dbReference type="GO" id="GO:0019509">
    <property type="term" value="P:L-methionine salvage from methylthioadenosine"/>
    <property type="evidence" value="ECO:0007669"/>
    <property type="project" value="TreeGrafter"/>
</dbReference>